<dbReference type="PROSITE" id="PS51664">
    <property type="entry name" value="YCAO"/>
    <property type="match status" value="1"/>
</dbReference>
<accession>A0A6P1D4X0</accession>
<protein>
    <recommendedName>
        <fullName evidence="1">YcaO domain-containing protein</fullName>
    </recommendedName>
</protein>
<dbReference type="InterPro" id="IPR003776">
    <property type="entry name" value="YcaO-like_dom"/>
</dbReference>
<dbReference type="PANTHER" id="PTHR37809">
    <property type="entry name" value="RIBOSOMAL PROTEIN S12 METHYLTHIOTRANSFERASE ACCESSORY FACTOR YCAO"/>
    <property type="match status" value="1"/>
</dbReference>
<evidence type="ECO:0000313" key="3">
    <source>
        <dbReference type="Proteomes" id="UP000468928"/>
    </source>
</evidence>
<gene>
    <name evidence="2" type="ORF">GV789_08285</name>
</gene>
<evidence type="ECO:0000259" key="1">
    <source>
        <dbReference type="PROSITE" id="PS51664"/>
    </source>
</evidence>
<comment type="caution">
    <text evidence="2">The sequence shown here is derived from an EMBL/GenBank/DDBJ whole genome shotgun (WGS) entry which is preliminary data.</text>
</comment>
<dbReference type="Pfam" id="PF02624">
    <property type="entry name" value="YcaO"/>
    <property type="match status" value="1"/>
</dbReference>
<proteinExistence type="predicted"/>
<dbReference type="RefSeq" id="WP_163828668.1">
    <property type="nucleotide sequence ID" value="NZ_JAAGUZ010000017.1"/>
</dbReference>
<feature type="domain" description="YcaO" evidence="1">
    <location>
        <begin position="73"/>
        <end position="399"/>
    </location>
</feature>
<dbReference type="Gene3D" id="3.30.1330.230">
    <property type="match status" value="1"/>
</dbReference>
<dbReference type="NCBIfam" id="TIGR00702">
    <property type="entry name" value="YcaO-type kinase domain"/>
    <property type="match status" value="1"/>
</dbReference>
<dbReference type="EMBL" id="JAAGUZ010000017">
    <property type="protein sequence ID" value="NEW44454.1"/>
    <property type="molecule type" value="Genomic_DNA"/>
</dbReference>
<dbReference type="AlphaFoldDB" id="A0A6P1D4X0"/>
<dbReference type="PANTHER" id="PTHR37809:SF1">
    <property type="entry name" value="RIBOSOMAL PROTEIN S12 METHYLTHIOTRANSFERASE ACCESSORY FACTOR YCAO"/>
    <property type="match status" value="1"/>
</dbReference>
<evidence type="ECO:0000313" key="2">
    <source>
        <dbReference type="EMBL" id="NEW44454.1"/>
    </source>
</evidence>
<organism evidence="2 3">
    <name type="scientific">Nocardia cyriacigeorgica</name>
    <dbReference type="NCBI Taxonomy" id="135487"/>
    <lineage>
        <taxon>Bacteria</taxon>
        <taxon>Bacillati</taxon>
        <taxon>Actinomycetota</taxon>
        <taxon>Actinomycetes</taxon>
        <taxon>Mycobacteriales</taxon>
        <taxon>Nocardiaceae</taxon>
        <taxon>Nocardia</taxon>
    </lineage>
</organism>
<name>A0A6P1D4X0_9NOCA</name>
<dbReference type="Proteomes" id="UP000468928">
    <property type="component" value="Unassembled WGS sequence"/>
</dbReference>
<reference evidence="2 3" key="1">
    <citation type="submission" date="2020-01" db="EMBL/GenBank/DDBJ databases">
        <title>Genetics and antimicrobial susceptibilities of Nocardia species isolated from the soil; a comparison with species isolated from humans.</title>
        <authorList>
            <person name="Carrasco G."/>
            <person name="Monzon S."/>
            <person name="Sansegundo M."/>
            <person name="Garcia E."/>
            <person name="Garrido N."/>
            <person name="Medina M.J."/>
            <person name="Villalon P."/>
            <person name="Ramirez-Arocha A.C."/>
            <person name="Jimenez P."/>
            <person name="Cuesta I."/>
            <person name="Valdezate S."/>
        </authorList>
    </citation>
    <scope>NUCLEOTIDE SEQUENCE [LARGE SCALE GENOMIC DNA]</scope>
    <source>
        <strain evidence="2 3">CNM20110639</strain>
    </source>
</reference>
<sequence>MRTPIDDRELAPKIRLDGTARTRTADQTWRRIEPHLQTAGITRVADVTDLDYVRIPVAMAVRPLSESLSVSQGKGASRPLAKISAAMESLETWHAENIDLPTMREPHGRRDLGYGVTSEFGSHLCRPLLVDEVIEYYPATTMISREPTAVPRGLVDISFARCDFRMNPFRETSSGLASGNSADEAALHGLYEIFERDSSAGLGTAGDRIPIDLLSVRDTHCAFLIERMLEAGWEVTLDAVPSRFGVPTFIASVFSHEFPVECAGAGTHGDSGIAMSRALSEAAQTRLTGISGTRDDLPVVPVWEHLGAGPRRSTASEPRSVQEATAEYGFRAIDGDTITDDLAEAAHRALSVTGFEPVLLDLTDSGMRADLSVIKVLLPGAAADRRGGIPGPTQARRAD</sequence>